<dbReference type="InterPro" id="IPR050723">
    <property type="entry name" value="CFA/CMAS"/>
</dbReference>
<evidence type="ECO:0000313" key="3">
    <source>
        <dbReference type="Proteomes" id="UP001596972"/>
    </source>
</evidence>
<sequence>MLRHHEIAEADHRILNPLNDRKLRLLGDIARIGPDTRILDLACGKGEMLCTWAAAHGATGHGVDLSDTFLTAARDRARELGVTGRVTFEHGDAARHRAPGLFDVTACIGATWIGDGLTGTIALLRRSTVPGGLLLVGEPYWIDEPPEAAPAALGFAPGDFVTLAGTLDRFEDAGVELVEMVLADTDDWDRYVASQWQTVHTWLHDNPDDPDAPAMREFADRSRRTYLTYNRRYLGWGVFALRLPPA</sequence>
<dbReference type="InterPro" id="IPR029063">
    <property type="entry name" value="SAM-dependent_MTases_sf"/>
</dbReference>
<dbReference type="Gene3D" id="3.40.50.150">
    <property type="entry name" value="Vaccinia Virus protein VP39"/>
    <property type="match status" value="1"/>
</dbReference>
<evidence type="ECO:0000259" key="1">
    <source>
        <dbReference type="Pfam" id="PF13649"/>
    </source>
</evidence>
<dbReference type="InterPro" id="IPR041698">
    <property type="entry name" value="Methyltransf_25"/>
</dbReference>
<dbReference type="RefSeq" id="WP_378304639.1">
    <property type="nucleotide sequence ID" value="NZ_JBHTJA010000091.1"/>
</dbReference>
<keyword evidence="2" id="KW-0489">Methyltransferase</keyword>
<dbReference type="EMBL" id="JBHTJA010000091">
    <property type="protein sequence ID" value="MFD0904605.1"/>
    <property type="molecule type" value="Genomic_DNA"/>
</dbReference>
<dbReference type="Pfam" id="PF13649">
    <property type="entry name" value="Methyltransf_25"/>
    <property type="match status" value="1"/>
</dbReference>
<dbReference type="CDD" id="cd02440">
    <property type="entry name" value="AdoMet_MTases"/>
    <property type="match status" value="1"/>
</dbReference>
<keyword evidence="3" id="KW-1185">Reference proteome</keyword>
<dbReference type="Proteomes" id="UP001596972">
    <property type="component" value="Unassembled WGS sequence"/>
</dbReference>
<dbReference type="PANTHER" id="PTHR43667:SF2">
    <property type="entry name" value="FATTY ACID C-METHYL TRANSFERASE"/>
    <property type="match status" value="1"/>
</dbReference>
<feature type="domain" description="Methyltransferase" evidence="1">
    <location>
        <begin position="38"/>
        <end position="132"/>
    </location>
</feature>
<name>A0ABW3EYB6_9ACTN</name>
<accession>A0ABW3EYB6</accession>
<protein>
    <submittedName>
        <fullName evidence="2">SAM-dependent methyltransferase</fullName>
        <ecNumber evidence="2">2.1.1.-</ecNumber>
    </submittedName>
</protein>
<proteinExistence type="predicted"/>
<dbReference type="GO" id="GO:0008168">
    <property type="term" value="F:methyltransferase activity"/>
    <property type="evidence" value="ECO:0007669"/>
    <property type="project" value="UniProtKB-KW"/>
</dbReference>
<organism evidence="2 3">
    <name type="scientific">Actinomadura sediminis</name>
    <dbReference type="NCBI Taxonomy" id="1038904"/>
    <lineage>
        <taxon>Bacteria</taxon>
        <taxon>Bacillati</taxon>
        <taxon>Actinomycetota</taxon>
        <taxon>Actinomycetes</taxon>
        <taxon>Streptosporangiales</taxon>
        <taxon>Thermomonosporaceae</taxon>
        <taxon>Actinomadura</taxon>
    </lineage>
</organism>
<dbReference type="GO" id="GO:0032259">
    <property type="term" value="P:methylation"/>
    <property type="evidence" value="ECO:0007669"/>
    <property type="project" value="UniProtKB-KW"/>
</dbReference>
<dbReference type="SUPFAM" id="SSF53335">
    <property type="entry name" value="S-adenosyl-L-methionine-dependent methyltransferases"/>
    <property type="match status" value="1"/>
</dbReference>
<gene>
    <name evidence="2" type="ORF">ACFQ11_29765</name>
</gene>
<comment type="caution">
    <text evidence="2">The sequence shown here is derived from an EMBL/GenBank/DDBJ whole genome shotgun (WGS) entry which is preliminary data.</text>
</comment>
<reference evidence="3" key="1">
    <citation type="journal article" date="2019" name="Int. J. Syst. Evol. Microbiol.">
        <title>The Global Catalogue of Microorganisms (GCM) 10K type strain sequencing project: providing services to taxonomists for standard genome sequencing and annotation.</title>
        <authorList>
            <consortium name="The Broad Institute Genomics Platform"/>
            <consortium name="The Broad Institute Genome Sequencing Center for Infectious Disease"/>
            <person name="Wu L."/>
            <person name="Ma J."/>
        </authorList>
    </citation>
    <scope>NUCLEOTIDE SEQUENCE [LARGE SCALE GENOMIC DNA]</scope>
    <source>
        <strain evidence="3">JCM 31202</strain>
    </source>
</reference>
<evidence type="ECO:0000313" key="2">
    <source>
        <dbReference type="EMBL" id="MFD0904605.1"/>
    </source>
</evidence>
<dbReference type="PANTHER" id="PTHR43667">
    <property type="entry name" value="CYCLOPROPANE-FATTY-ACYL-PHOSPHOLIPID SYNTHASE"/>
    <property type="match status" value="1"/>
</dbReference>
<keyword evidence="2" id="KW-0808">Transferase</keyword>
<dbReference type="EC" id="2.1.1.-" evidence="2"/>